<gene>
    <name evidence="1" type="ORF">EVAR_5671_1</name>
</gene>
<protein>
    <submittedName>
        <fullName evidence="1">Uncharacterized protein</fullName>
    </submittedName>
</protein>
<proteinExistence type="predicted"/>
<dbReference type="Proteomes" id="UP000299102">
    <property type="component" value="Unassembled WGS sequence"/>
</dbReference>
<name>A0A4C1T9W9_EUMVA</name>
<organism evidence="1 2">
    <name type="scientific">Eumeta variegata</name>
    <name type="common">Bagworm moth</name>
    <name type="synonym">Eumeta japonica</name>
    <dbReference type="NCBI Taxonomy" id="151549"/>
    <lineage>
        <taxon>Eukaryota</taxon>
        <taxon>Metazoa</taxon>
        <taxon>Ecdysozoa</taxon>
        <taxon>Arthropoda</taxon>
        <taxon>Hexapoda</taxon>
        <taxon>Insecta</taxon>
        <taxon>Pterygota</taxon>
        <taxon>Neoptera</taxon>
        <taxon>Endopterygota</taxon>
        <taxon>Lepidoptera</taxon>
        <taxon>Glossata</taxon>
        <taxon>Ditrysia</taxon>
        <taxon>Tineoidea</taxon>
        <taxon>Psychidae</taxon>
        <taxon>Oiketicinae</taxon>
        <taxon>Eumeta</taxon>
    </lineage>
</organism>
<comment type="caution">
    <text evidence="1">The sequence shown here is derived from an EMBL/GenBank/DDBJ whole genome shotgun (WGS) entry which is preliminary data.</text>
</comment>
<sequence>MGHCNRRFRPFLPVHAGGQIARRRRPQWDPTRMRFHTQIPKDVAVEPEGVRFESWSRAHRLIRLHHKNHSLRASQGTLSLDPERWYRIDDNGGWRGRQLQRED</sequence>
<accession>A0A4C1T9W9</accession>
<dbReference type="EMBL" id="BGZK01000040">
    <property type="protein sequence ID" value="GBP10360.1"/>
    <property type="molecule type" value="Genomic_DNA"/>
</dbReference>
<reference evidence="1 2" key="1">
    <citation type="journal article" date="2019" name="Commun. Biol.">
        <title>The bagworm genome reveals a unique fibroin gene that provides high tensile strength.</title>
        <authorList>
            <person name="Kono N."/>
            <person name="Nakamura H."/>
            <person name="Ohtoshi R."/>
            <person name="Tomita M."/>
            <person name="Numata K."/>
            <person name="Arakawa K."/>
        </authorList>
    </citation>
    <scope>NUCLEOTIDE SEQUENCE [LARGE SCALE GENOMIC DNA]</scope>
</reference>
<keyword evidence="2" id="KW-1185">Reference proteome</keyword>
<evidence type="ECO:0000313" key="2">
    <source>
        <dbReference type="Proteomes" id="UP000299102"/>
    </source>
</evidence>
<dbReference type="AlphaFoldDB" id="A0A4C1T9W9"/>
<evidence type="ECO:0000313" key="1">
    <source>
        <dbReference type="EMBL" id="GBP10360.1"/>
    </source>
</evidence>